<name>A0ABT8F0L3_9BACT</name>
<feature type="compositionally biased region" description="Basic residues" evidence="2">
    <location>
        <begin position="71"/>
        <end position="81"/>
    </location>
</feature>
<dbReference type="RefSeq" id="WP_320002457.1">
    <property type="nucleotide sequence ID" value="NZ_JAUHJS010000001.1"/>
</dbReference>
<feature type="compositionally biased region" description="Basic and acidic residues" evidence="2">
    <location>
        <begin position="94"/>
        <end position="104"/>
    </location>
</feature>
<evidence type="ECO:0000313" key="4">
    <source>
        <dbReference type="Proteomes" id="UP001168552"/>
    </source>
</evidence>
<evidence type="ECO:0000256" key="2">
    <source>
        <dbReference type="SAM" id="MobiDB-lite"/>
    </source>
</evidence>
<proteinExistence type="predicted"/>
<protein>
    <recommendedName>
        <fullName evidence="5">Molecular chaperone DnaJ</fullName>
    </recommendedName>
</protein>
<dbReference type="EMBL" id="JAUHJS010000001">
    <property type="protein sequence ID" value="MDN4163928.1"/>
    <property type="molecule type" value="Genomic_DNA"/>
</dbReference>
<feature type="region of interest" description="Disordered" evidence="2">
    <location>
        <begin position="71"/>
        <end position="104"/>
    </location>
</feature>
<sequence>MSKKILVHSASNEEAIAQWKATAERLEKEWKEIEAQCAQFEAHIRNELQQEIKEIHRLTLLYKEQKKAKKLKRLEQKKRGKNYKEPQGIQPLSEKNEKPLPTENPDLKKLYKETIRHVHPDTQAQDEESQEAAHALTLELMKLYKASDFQRMLQFHEYILSGKGLPAQIRTEVSTYTGVGYWQQKIKDLEEAIAAEKQRFSYGILTSYPDPMTFIPELREQLKARIQVLKKRTRT</sequence>
<evidence type="ECO:0000313" key="3">
    <source>
        <dbReference type="EMBL" id="MDN4163928.1"/>
    </source>
</evidence>
<organism evidence="3 4">
    <name type="scientific">Shiella aurantiaca</name>
    <dbReference type="NCBI Taxonomy" id="3058365"/>
    <lineage>
        <taxon>Bacteria</taxon>
        <taxon>Pseudomonadati</taxon>
        <taxon>Bacteroidota</taxon>
        <taxon>Cytophagia</taxon>
        <taxon>Cytophagales</taxon>
        <taxon>Shiellaceae</taxon>
        <taxon>Shiella</taxon>
    </lineage>
</organism>
<keyword evidence="1" id="KW-0175">Coiled coil</keyword>
<evidence type="ECO:0000256" key="1">
    <source>
        <dbReference type="SAM" id="Coils"/>
    </source>
</evidence>
<feature type="coiled-coil region" evidence="1">
    <location>
        <begin position="9"/>
        <end position="43"/>
    </location>
</feature>
<dbReference type="Proteomes" id="UP001168552">
    <property type="component" value="Unassembled WGS sequence"/>
</dbReference>
<accession>A0ABT8F0L3</accession>
<gene>
    <name evidence="3" type="ORF">QWY31_00365</name>
</gene>
<reference evidence="3" key="1">
    <citation type="submission" date="2023-06" db="EMBL/GenBank/DDBJ databases">
        <title>Cytophagales bacterium Strain LB-30, isolated from soil.</title>
        <authorList>
            <person name="Liu B."/>
        </authorList>
    </citation>
    <scope>NUCLEOTIDE SEQUENCE</scope>
    <source>
        <strain evidence="3">LB-30</strain>
    </source>
</reference>
<keyword evidence="4" id="KW-1185">Reference proteome</keyword>
<evidence type="ECO:0008006" key="5">
    <source>
        <dbReference type="Google" id="ProtNLM"/>
    </source>
</evidence>
<comment type="caution">
    <text evidence="3">The sequence shown here is derived from an EMBL/GenBank/DDBJ whole genome shotgun (WGS) entry which is preliminary data.</text>
</comment>